<reference evidence="2 3" key="1">
    <citation type="submission" date="2017-01" db="EMBL/GenBank/DDBJ databases">
        <authorList>
            <person name="Mah S.A."/>
            <person name="Swanson W.J."/>
            <person name="Moy G.W."/>
            <person name="Vacquier V.D."/>
        </authorList>
    </citation>
    <scope>NUCLEOTIDE SEQUENCE [LARGE SCALE GENOMIC DNA]</scope>
    <source>
        <strain evidence="2 3">DSM 21219</strain>
    </source>
</reference>
<dbReference type="Proteomes" id="UP000192455">
    <property type="component" value="Unassembled WGS sequence"/>
</dbReference>
<evidence type="ECO:0000313" key="3">
    <source>
        <dbReference type="Proteomes" id="UP000192455"/>
    </source>
</evidence>
<dbReference type="OrthoDB" id="9810508at2"/>
<feature type="domain" description="DUF374" evidence="1">
    <location>
        <begin position="73"/>
        <end position="136"/>
    </location>
</feature>
<dbReference type="AlphaFoldDB" id="A0A1R3WMK7"/>
<accession>A0A1R3WMK7</accession>
<evidence type="ECO:0000313" key="2">
    <source>
        <dbReference type="EMBL" id="SIT79360.1"/>
    </source>
</evidence>
<gene>
    <name evidence="2" type="ORF">SAMN05421849_1123</name>
</gene>
<name>A0A1R3WMK7_9RHOB</name>
<proteinExistence type="predicted"/>
<sequence>MSLRKKIANSAWFNRSVEGLVAGWIRLSGGTTRWERTGFGPLHELLGSGEPVIMVLWHQNLAMAPYMFDLSRGPLCTLTSAARAGRLVGQVLARFGFDTVPMSLDKRHVTLSRAVLRKIHEGKSIGIAIDGPNGPARKASAIPLMWARTSGCRIFCVSYSAHRAIRLPTWDRTILPLPWTRGVMLCREWEQAVPRKAGPEQIEALRLDLEAALNDVADACDRATGQLPRQPDN</sequence>
<dbReference type="InterPro" id="IPR007172">
    <property type="entry name" value="DUF374"/>
</dbReference>
<protein>
    <recommendedName>
        <fullName evidence="1">DUF374 domain-containing protein</fullName>
    </recommendedName>
</protein>
<keyword evidence="3" id="KW-1185">Reference proteome</keyword>
<dbReference type="RefSeq" id="WP_076648479.1">
    <property type="nucleotide sequence ID" value="NZ_FTPS01000001.1"/>
</dbReference>
<dbReference type="EMBL" id="FTPS01000001">
    <property type="protein sequence ID" value="SIT79360.1"/>
    <property type="molecule type" value="Genomic_DNA"/>
</dbReference>
<evidence type="ECO:0000259" key="1">
    <source>
        <dbReference type="Pfam" id="PF04028"/>
    </source>
</evidence>
<dbReference type="STRING" id="515897.SAMN05421849_1123"/>
<dbReference type="Pfam" id="PF04028">
    <property type="entry name" value="DUF374"/>
    <property type="match status" value="1"/>
</dbReference>
<organism evidence="2 3">
    <name type="scientific">Pontibaca methylaminivorans</name>
    <dbReference type="NCBI Taxonomy" id="515897"/>
    <lineage>
        <taxon>Bacteria</taxon>
        <taxon>Pseudomonadati</taxon>
        <taxon>Pseudomonadota</taxon>
        <taxon>Alphaproteobacteria</taxon>
        <taxon>Rhodobacterales</taxon>
        <taxon>Roseobacteraceae</taxon>
        <taxon>Pontibaca</taxon>
    </lineage>
</organism>